<evidence type="ECO:0000256" key="1">
    <source>
        <dbReference type="SAM" id="MobiDB-lite"/>
    </source>
</evidence>
<organism evidence="2 3">
    <name type="scientific">Pan troglodytes</name>
    <name type="common">Chimpanzee</name>
    <dbReference type="NCBI Taxonomy" id="9598"/>
    <lineage>
        <taxon>Eukaryota</taxon>
        <taxon>Metazoa</taxon>
        <taxon>Chordata</taxon>
        <taxon>Craniata</taxon>
        <taxon>Vertebrata</taxon>
        <taxon>Euteleostomi</taxon>
        <taxon>Mammalia</taxon>
        <taxon>Eutheria</taxon>
        <taxon>Euarchontoglires</taxon>
        <taxon>Primates</taxon>
        <taxon>Haplorrhini</taxon>
        <taxon>Catarrhini</taxon>
        <taxon>Hominidae</taxon>
        <taxon>Pan</taxon>
    </lineage>
</organism>
<dbReference type="Proteomes" id="UP000236370">
    <property type="component" value="Unassembled WGS sequence"/>
</dbReference>
<feature type="region of interest" description="Disordered" evidence="1">
    <location>
        <begin position="56"/>
        <end position="114"/>
    </location>
</feature>
<dbReference type="EMBL" id="NBAG03000050">
    <property type="protein sequence ID" value="PNI93671.1"/>
    <property type="molecule type" value="Genomic_DNA"/>
</dbReference>
<evidence type="ECO:0000313" key="2">
    <source>
        <dbReference type="EMBL" id="PNI93671.1"/>
    </source>
</evidence>
<evidence type="ECO:0000313" key="3">
    <source>
        <dbReference type="Proteomes" id="UP000236370"/>
    </source>
</evidence>
<name>A0A2J8QBM3_PANTR</name>
<proteinExistence type="predicted"/>
<protein>
    <submittedName>
        <fullName evidence="2">TSGA10IP isoform 1</fullName>
    </submittedName>
</protein>
<gene>
    <name evidence="2" type="ORF">CK820_G0033909</name>
</gene>
<feature type="region of interest" description="Disordered" evidence="1">
    <location>
        <begin position="1"/>
        <end position="28"/>
    </location>
</feature>
<feature type="compositionally biased region" description="Low complexity" evidence="1">
    <location>
        <begin position="56"/>
        <end position="81"/>
    </location>
</feature>
<accession>A0A2J8QBM3</accession>
<feature type="compositionally biased region" description="Low complexity" evidence="1">
    <location>
        <begin position="102"/>
        <end position="114"/>
    </location>
</feature>
<feature type="compositionally biased region" description="Polar residues" evidence="1">
    <location>
        <begin position="1"/>
        <end position="16"/>
    </location>
</feature>
<dbReference type="AlphaFoldDB" id="A0A2J8QBM3"/>
<reference evidence="2 3" key="1">
    <citation type="submission" date="2017-12" db="EMBL/GenBank/DDBJ databases">
        <title>High-resolution comparative analysis of great ape genomes.</title>
        <authorList>
            <person name="Pollen A."/>
            <person name="Hastie A."/>
            <person name="Hormozdiari F."/>
            <person name="Dougherty M."/>
            <person name="Liu R."/>
            <person name="Chaisson M."/>
            <person name="Hoppe E."/>
            <person name="Hill C."/>
            <person name="Pang A."/>
            <person name="Hillier L."/>
            <person name="Baker C."/>
            <person name="Armstrong J."/>
            <person name="Shendure J."/>
            <person name="Paten B."/>
            <person name="Wilson R."/>
            <person name="Chao H."/>
            <person name="Schneider V."/>
            <person name="Ventura M."/>
            <person name="Kronenberg Z."/>
            <person name="Murali S."/>
            <person name="Gordon D."/>
            <person name="Cantsilieris S."/>
            <person name="Munson K."/>
            <person name="Nelson B."/>
            <person name="Raja A."/>
            <person name="Underwood J."/>
            <person name="Diekhans M."/>
            <person name="Fiddes I."/>
            <person name="Haussler D."/>
            <person name="Eichler E."/>
        </authorList>
    </citation>
    <scope>NUCLEOTIDE SEQUENCE [LARGE SCALE GENOMIC DNA]</scope>
    <source>
        <strain evidence="2">Yerkes chimp pedigree #C0471</strain>
    </source>
</reference>
<sequence>MGQDTDMLNTYQQLVRTPSARPGQDVRLQAPGTRTGLLKLLSTISQDKQEPAAGLGAAAAGGAAAGRAAAGPDTACTAAGGPLPGSLRTQREPGPWGGPAQAGGAEAPGATALC</sequence>
<comment type="caution">
    <text evidence="2">The sequence shown here is derived from an EMBL/GenBank/DDBJ whole genome shotgun (WGS) entry which is preliminary data.</text>
</comment>